<proteinExistence type="predicted"/>
<organism evidence="1 2">
    <name type="scientific">Streptosporangium pseudovulgare</name>
    <dbReference type="NCBI Taxonomy" id="35765"/>
    <lineage>
        <taxon>Bacteria</taxon>
        <taxon>Bacillati</taxon>
        <taxon>Actinomycetota</taxon>
        <taxon>Actinomycetes</taxon>
        <taxon>Streptosporangiales</taxon>
        <taxon>Streptosporangiaceae</taxon>
        <taxon>Streptosporangium</taxon>
    </lineage>
</organism>
<dbReference type="EMBL" id="BMQJ01000015">
    <property type="protein sequence ID" value="GGQ17623.1"/>
    <property type="molecule type" value="Genomic_DNA"/>
</dbReference>
<dbReference type="Proteomes" id="UP000611554">
    <property type="component" value="Unassembled WGS sequence"/>
</dbReference>
<sequence>MRGRGGRPDEAEVLLEEGGGGLDVADLQGEEVGAGDGGGHGVLPGGFEPESICQDFDIHDGTHLATYVKILT</sequence>
<evidence type="ECO:0000313" key="1">
    <source>
        <dbReference type="EMBL" id="GGQ17623.1"/>
    </source>
</evidence>
<comment type="caution">
    <text evidence="1">The sequence shown here is derived from an EMBL/GenBank/DDBJ whole genome shotgun (WGS) entry which is preliminary data.</text>
</comment>
<name>A0ABQ2RAV9_9ACTN</name>
<gene>
    <name evidence="1" type="ORF">GCM10010140_54880</name>
</gene>
<evidence type="ECO:0000313" key="2">
    <source>
        <dbReference type="Proteomes" id="UP000611554"/>
    </source>
</evidence>
<reference evidence="2" key="1">
    <citation type="journal article" date="2019" name="Int. J. Syst. Evol. Microbiol.">
        <title>The Global Catalogue of Microorganisms (GCM) 10K type strain sequencing project: providing services to taxonomists for standard genome sequencing and annotation.</title>
        <authorList>
            <consortium name="The Broad Institute Genomics Platform"/>
            <consortium name="The Broad Institute Genome Sequencing Center for Infectious Disease"/>
            <person name="Wu L."/>
            <person name="Ma J."/>
        </authorList>
    </citation>
    <scope>NUCLEOTIDE SEQUENCE [LARGE SCALE GENOMIC DNA]</scope>
    <source>
        <strain evidence="2">JCM 3115</strain>
    </source>
</reference>
<accession>A0ABQ2RAV9</accession>
<protein>
    <submittedName>
        <fullName evidence="1">Uncharacterized protein</fullName>
    </submittedName>
</protein>
<keyword evidence="2" id="KW-1185">Reference proteome</keyword>